<accession>A0A0A9BZS2</accession>
<dbReference type="AlphaFoldDB" id="A0A0A9BZS2"/>
<sequence length="24" mass="2816">MNVNVGRIMILYLTVYNKIIGFPF</sequence>
<name>A0A0A9BZS2_ARUDO</name>
<evidence type="ECO:0000313" key="1">
    <source>
        <dbReference type="EMBL" id="JAD66615.1"/>
    </source>
</evidence>
<reference evidence="1" key="1">
    <citation type="submission" date="2014-09" db="EMBL/GenBank/DDBJ databases">
        <authorList>
            <person name="Magalhaes I.L.F."/>
            <person name="Oliveira U."/>
            <person name="Santos F.R."/>
            <person name="Vidigal T.H.D.A."/>
            <person name="Brescovit A.D."/>
            <person name="Santos A.J."/>
        </authorList>
    </citation>
    <scope>NUCLEOTIDE SEQUENCE</scope>
    <source>
        <tissue evidence="1">Shoot tissue taken approximately 20 cm above the soil surface</tissue>
    </source>
</reference>
<organism evidence="1">
    <name type="scientific">Arundo donax</name>
    <name type="common">Giant reed</name>
    <name type="synonym">Donax arundinaceus</name>
    <dbReference type="NCBI Taxonomy" id="35708"/>
    <lineage>
        <taxon>Eukaryota</taxon>
        <taxon>Viridiplantae</taxon>
        <taxon>Streptophyta</taxon>
        <taxon>Embryophyta</taxon>
        <taxon>Tracheophyta</taxon>
        <taxon>Spermatophyta</taxon>
        <taxon>Magnoliopsida</taxon>
        <taxon>Liliopsida</taxon>
        <taxon>Poales</taxon>
        <taxon>Poaceae</taxon>
        <taxon>PACMAD clade</taxon>
        <taxon>Arundinoideae</taxon>
        <taxon>Arundineae</taxon>
        <taxon>Arundo</taxon>
    </lineage>
</organism>
<dbReference type="EMBL" id="GBRH01231280">
    <property type="protein sequence ID" value="JAD66615.1"/>
    <property type="molecule type" value="Transcribed_RNA"/>
</dbReference>
<proteinExistence type="predicted"/>
<reference evidence="1" key="2">
    <citation type="journal article" date="2015" name="Data Brief">
        <title>Shoot transcriptome of the giant reed, Arundo donax.</title>
        <authorList>
            <person name="Barrero R.A."/>
            <person name="Guerrero F.D."/>
            <person name="Moolhuijzen P."/>
            <person name="Goolsby J.A."/>
            <person name="Tidwell J."/>
            <person name="Bellgard S.E."/>
            <person name="Bellgard M.I."/>
        </authorList>
    </citation>
    <scope>NUCLEOTIDE SEQUENCE</scope>
    <source>
        <tissue evidence="1">Shoot tissue taken approximately 20 cm above the soil surface</tissue>
    </source>
</reference>
<protein>
    <submittedName>
        <fullName evidence="1">Uncharacterized protein</fullName>
    </submittedName>
</protein>